<proteinExistence type="predicted"/>
<comment type="subcellular location">
    <subcellularLocation>
        <location evidence="1">Membrane</location>
        <topology evidence="1">Multi-pass membrane protein</topology>
    </subcellularLocation>
</comment>
<dbReference type="OrthoDB" id="2354892at2"/>
<keyword evidence="4" id="KW-0472">Membrane</keyword>
<evidence type="ECO:0000256" key="4">
    <source>
        <dbReference type="ARBA" id="ARBA00023136"/>
    </source>
</evidence>
<accession>A0A0C2W2J3</accession>
<dbReference type="EMBL" id="JXRR01000008">
    <property type="protein sequence ID" value="KIL50851.1"/>
    <property type="molecule type" value="Genomic_DNA"/>
</dbReference>
<sequence length="130" mass="14580">METITKKRTKAILIDLAISGLVTAGVEQFLRKKVKNEFVHMMITPTVVLWGLEYIQLHCGGQTIGYKKMGLTLESIDGTELSTEQILKRLVYRDTLSTLDLWKNRASFEGEEGAVLPHDAFAGTVVREQV</sequence>
<dbReference type="InterPro" id="IPR010432">
    <property type="entry name" value="RDD"/>
</dbReference>
<keyword evidence="2" id="KW-0812">Transmembrane</keyword>
<evidence type="ECO:0000313" key="7">
    <source>
        <dbReference type="Proteomes" id="UP000031972"/>
    </source>
</evidence>
<organism evidence="6 7">
    <name type="scientific">Jeotgalibacillus campisalis</name>
    <dbReference type="NCBI Taxonomy" id="220754"/>
    <lineage>
        <taxon>Bacteria</taxon>
        <taxon>Bacillati</taxon>
        <taxon>Bacillota</taxon>
        <taxon>Bacilli</taxon>
        <taxon>Bacillales</taxon>
        <taxon>Caryophanaceae</taxon>
        <taxon>Jeotgalibacillus</taxon>
    </lineage>
</organism>
<keyword evidence="3" id="KW-1133">Transmembrane helix</keyword>
<name>A0A0C2W2J3_9BACL</name>
<dbReference type="AlphaFoldDB" id="A0A0C2W2J3"/>
<reference evidence="6 7" key="1">
    <citation type="submission" date="2015-01" db="EMBL/GenBank/DDBJ databases">
        <title>Jeotgalibacillus campisalis genome sequencing.</title>
        <authorList>
            <person name="Goh K.M."/>
            <person name="Chan K.-G."/>
            <person name="Yaakop A.S."/>
            <person name="Ee R."/>
            <person name="Gan H.M."/>
            <person name="Chan C.S."/>
        </authorList>
    </citation>
    <scope>NUCLEOTIDE SEQUENCE [LARGE SCALE GENOMIC DNA]</scope>
    <source>
        <strain evidence="6 7">SF-57</strain>
    </source>
</reference>
<comment type="caution">
    <text evidence="6">The sequence shown here is derived from an EMBL/GenBank/DDBJ whole genome shotgun (WGS) entry which is preliminary data.</text>
</comment>
<evidence type="ECO:0000259" key="5">
    <source>
        <dbReference type="Pfam" id="PF06271"/>
    </source>
</evidence>
<dbReference type="GO" id="GO:0016020">
    <property type="term" value="C:membrane"/>
    <property type="evidence" value="ECO:0007669"/>
    <property type="project" value="UniProtKB-SubCell"/>
</dbReference>
<dbReference type="Pfam" id="PF06271">
    <property type="entry name" value="RDD"/>
    <property type="match status" value="1"/>
</dbReference>
<evidence type="ECO:0000313" key="6">
    <source>
        <dbReference type="EMBL" id="KIL50851.1"/>
    </source>
</evidence>
<dbReference type="PATRIC" id="fig|220754.4.peg.750"/>
<feature type="domain" description="RDD" evidence="5">
    <location>
        <begin position="7"/>
        <end position="91"/>
    </location>
</feature>
<evidence type="ECO:0000256" key="1">
    <source>
        <dbReference type="ARBA" id="ARBA00004141"/>
    </source>
</evidence>
<dbReference type="RefSeq" id="WP_041055008.1">
    <property type="nucleotide sequence ID" value="NZ_JXRR01000008.1"/>
</dbReference>
<evidence type="ECO:0000256" key="3">
    <source>
        <dbReference type="ARBA" id="ARBA00022989"/>
    </source>
</evidence>
<keyword evidence="7" id="KW-1185">Reference proteome</keyword>
<protein>
    <recommendedName>
        <fullName evidence="5">RDD domain-containing protein</fullName>
    </recommendedName>
</protein>
<evidence type="ECO:0000256" key="2">
    <source>
        <dbReference type="ARBA" id="ARBA00022692"/>
    </source>
</evidence>
<dbReference type="Proteomes" id="UP000031972">
    <property type="component" value="Unassembled WGS sequence"/>
</dbReference>
<gene>
    <name evidence="6" type="ORF">KR50_07320</name>
</gene>